<comment type="function">
    <text evidence="7">This protein is part of the stalk that links CF(0) to CF(1). It either transmits conformational changes from CF(0) to CF(1) or is implicated in proton conduction.</text>
</comment>
<comment type="subcellular location">
    <subcellularLocation>
        <location evidence="7">Cell membrane</location>
        <topology evidence="7">Peripheral membrane protein</topology>
    </subcellularLocation>
    <subcellularLocation>
        <location evidence="1">Membrane</location>
    </subcellularLocation>
</comment>
<keyword evidence="9" id="KW-1185">Reference proteome</keyword>
<gene>
    <name evidence="7" type="primary">atpH</name>
    <name evidence="8" type="ORF">FC84_GL000565</name>
</gene>
<organism evidence="8 9">
    <name type="scientific">Lapidilactobacillus dextrinicus DSM 20335</name>
    <dbReference type="NCBI Taxonomy" id="1423738"/>
    <lineage>
        <taxon>Bacteria</taxon>
        <taxon>Bacillati</taxon>
        <taxon>Bacillota</taxon>
        <taxon>Bacilli</taxon>
        <taxon>Lactobacillales</taxon>
        <taxon>Lactobacillaceae</taxon>
        <taxon>Lapidilactobacillus</taxon>
    </lineage>
</organism>
<comment type="similarity">
    <text evidence="7">Belongs to the ATPase delta chain family.</text>
</comment>
<dbReference type="GO" id="GO:0045259">
    <property type="term" value="C:proton-transporting ATP synthase complex"/>
    <property type="evidence" value="ECO:0007669"/>
    <property type="project" value="UniProtKB-KW"/>
</dbReference>
<dbReference type="GO" id="GO:0046933">
    <property type="term" value="F:proton-transporting ATP synthase activity, rotational mechanism"/>
    <property type="evidence" value="ECO:0007669"/>
    <property type="project" value="UniProtKB-UniRule"/>
</dbReference>
<dbReference type="Proteomes" id="UP000051813">
    <property type="component" value="Unassembled WGS sequence"/>
</dbReference>
<protein>
    <recommendedName>
        <fullName evidence="7">ATP synthase subunit delta</fullName>
    </recommendedName>
    <alternativeName>
        <fullName evidence="7">ATP synthase F(1) sector subunit delta</fullName>
    </alternativeName>
    <alternativeName>
        <fullName evidence="7">F-type ATPase subunit delta</fullName>
        <shortName evidence="7">F-ATPase subunit delta</shortName>
    </alternativeName>
</protein>
<dbReference type="HAMAP" id="MF_01416">
    <property type="entry name" value="ATP_synth_delta_bact"/>
    <property type="match status" value="1"/>
</dbReference>
<dbReference type="PATRIC" id="fig|1423738.3.peg.575"/>
<accession>A0A0R2BVJ9</accession>
<dbReference type="SUPFAM" id="SSF47928">
    <property type="entry name" value="N-terminal domain of the delta subunit of the F1F0-ATP synthase"/>
    <property type="match status" value="1"/>
</dbReference>
<evidence type="ECO:0000313" key="8">
    <source>
        <dbReference type="EMBL" id="KRM79868.1"/>
    </source>
</evidence>
<dbReference type="GO" id="GO:0005886">
    <property type="term" value="C:plasma membrane"/>
    <property type="evidence" value="ECO:0007669"/>
    <property type="project" value="UniProtKB-SubCell"/>
</dbReference>
<keyword evidence="2 7" id="KW-0813">Transport</keyword>
<keyword evidence="7" id="KW-1003">Cell membrane</keyword>
<dbReference type="PANTHER" id="PTHR11910">
    <property type="entry name" value="ATP SYNTHASE DELTA CHAIN"/>
    <property type="match status" value="1"/>
</dbReference>
<evidence type="ECO:0000256" key="7">
    <source>
        <dbReference type="HAMAP-Rule" id="MF_01416"/>
    </source>
</evidence>
<evidence type="ECO:0000256" key="4">
    <source>
        <dbReference type="ARBA" id="ARBA00023065"/>
    </source>
</evidence>
<comment type="function">
    <text evidence="7">F(1)F(0) ATP synthase produces ATP from ADP in the presence of a proton or sodium gradient. F-type ATPases consist of two structural domains, F(1) containing the extramembraneous catalytic core and F(0) containing the membrane proton channel, linked together by a central stalk and a peripheral stalk. During catalysis, ATP synthesis in the catalytic domain of F(1) is coupled via a rotary mechanism of the central stalk subunits to proton translocation.</text>
</comment>
<proteinExistence type="inferred from homology"/>
<dbReference type="NCBIfam" id="TIGR01145">
    <property type="entry name" value="ATP_synt_delta"/>
    <property type="match status" value="1"/>
</dbReference>
<dbReference type="InterPro" id="IPR000711">
    <property type="entry name" value="ATPase_OSCP/dsu"/>
</dbReference>
<evidence type="ECO:0000256" key="3">
    <source>
        <dbReference type="ARBA" id="ARBA00022781"/>
    </source>
</evidence>
<keyword evidence="5 7" id="KW-0472">Membrane</keyword>
<dbReference type="STRING" id="1423738.FC84_GL000565"/>
<evidence type="ECO:0000256" key="1">
    <source>
        <dbReference type="ARBA" id="ARBA00004370"/>
    </source>
</evidence>
<comment type="caution">
    <text evidence="8">The sequence shown here is derived from an EMBL/GenBank/DDBJ whole genome shotgun (WGS) entry which is preliminary data.</text>
</comment>
<keyword evidence="3 7" id="KW-0375">Hydrogen ion transport</keyword>
<evidence type="ECO:0000256" key="6">
    <source>
        <dbReference type="ARBA" id="ARBA00023310"/>
    </source>
</evidence>
<dbReference type="OrthoDB" id="9786633at2"/>
<dbReference type="AlphaFoldDB" id="A0A0R2BVJ9"/>
<dbReference type="RefSeq" id="WP_057753785.1">
    <property type="nucleotide sequence ID" value="NZ_AYYK01000001.1"/>
</dbReference>
<evidence type="ECO:0000256" key="2">
    <source>
        <dbReference type="ARBA" id="ARBA00022448"/>
    </source>
</evidence>
<sequence>MKLDNFTVGKRYAKALFEYATEQHISDDIYTELLALRQVFTDNPDLGNILTDSRLDLNEKRAILAVLKPNFSQTLQDFLQLVFDYRRMYDLQFIIDEYEVLYDKANGRVEMTATTAVPMTDEQIESIGAAYLKRFSGKTATVTNVVKPSIIGGVVIDAQDRRIDGSVKTKLNQVRELLAQPLK</sequence>
<keyword evidence="6 7" id="KW-0066">ATP synthesis</keyword>
<dbReference type="PRINTS" id="PR00125">
    <property type="entry name" value="ATPASEDELTA"/>
</dbReference>
<dbReference type="Gene3D" id="1.10.520.20">
    <property type="entry name" value="N-terminal domain of the delta subunit of the F1F0-ATP synthase"/>
    <property type="match status" value="1"/>
</dbReference>
<dbReference type="InterPro" id="IPR026015">
    <property type="entry name" value="ATP_synth_OSCP/delta_N_sf"/>
</dbReference>
<reference evidence="8 9" key="1">
    <citation type="journal article" date="2015" name="Genome Announc.">
        <title>Expanding the biotechnology potential of lactobacilli through comparative genomics of 213 strains and associated genera.</title>
        <authorList>
            <person name="Sun Z."/>
            <person name="Harris H.M."/>
            <person name="McCann A."/>
            <person name="Guo C."/>
            <person name="Argimon S."/>
            <person name="Zhang W."/>
            <person name="Yang X."/>
            <person name="Jeffery I.B."/>
            <person name="Cooney J.C."/>
            <person name="Kagawa T.F."/>
            <person name="Liu W."/>
            <person name="Song Y."/>
            <person name="Salvetti E."/>
            <person name="Wrobel A."/>
            <person name="Rasinkangas P."/>
            <person name="Parkhill J."/>
            <person name="Rea M.C."/>
            <person name="O'Sullivan O."/>
            <person name="Ritari J."/>
            <person name="Douillard F.P."/>
            <person name="Paul Ross R."/>
            <person name="Yang R."/>
            <person name="Briner A.E."/>
            <person name="Felis G.E."/>
            <person name="de Vos W.M."/>
            <person name="Barrangou R."/>
            <person name="Klaenhammer T.R."/>
            <person name="Caufield P.W."/>
            <person name="Cui Y."/>
            <person name="Zhang H."/>
            <person name="O'Toole P.W."/>
        </authorList>
    </citation>
    <scope>NUCLEOTIDE SEQUENCE [LARGE SCALE GENOMIC DNA]</scope>
    <source>
        <strain evidence="8 9">DSM 20335</strain>
    </source>
</reference>
<dbReference type="EMBL" id="AYYK01000001">
    <property type="protein sequence ID" value="KRM79868.1"/>
    <property type="molecule type" value="Genomic_DNA"/>
</dbReference>
<keyword evidence="4 7" id="KW-0406">Ion transport</keyword>
<evidence type="ECO:0000313" key="9">
    <source>
        <dbReference type="Proteomes" id="UP000051813"/>
    </source>
</evidence>
<name>A0A0R2BVJ9_9LACO</name>
<evidence type="ECO:0000256" key="5">
    <source>
        <dbReference type="ARBA" id="ARBA00023136"/>
    </source>
</evidence>
<dbReference type="Pfam" id="PF00213">
    <property type="entry name" value="OSCP"/>
    <property type="match status" value="1"/>
</dbReference>
<keyword evidence="7" id="KW-0139">CF(1)</keyword>